<dbReference type="PANTHER" id="PTHR30126:SF5">
    <property type="entry name" value="HTH-TYPE TRANSCRIPTIONAL ACTIVATOR CMPR"/>
    <property type="match status" value="1"/>
</dbReference>
<dbReference type="Pfam" id="PF00126">
    <property type="entry name" value="HTH_1"/>
    <property type="match status" value="1"/>
</dbReference>
<dbReference type="PRINTS" id="PR00039">
    <property type="entry name" value="HTHLYSR"/>
</dbReference>
<dbReference type="EMBL" id="JBHRTI010000004">
    <property type="protein sequence ID" value="MFC3147655.1"/>
    <property type="molecule type" value="Genomic_DNA"/>
</dbReference>
<gene>
    <name evidence="6" type="ORF">ACFOEN_08370</name>
</gene>
<evidence type="ECO:0000313" key="7">
    <source>
        <dbReference type="Proteomes" id="UP001595556"/>
    </source>
</evidence>
<dbReference type="Proteomes" id="UP001595556">
    <property type="component" value="Unassembled WGS sequence"/>
</dbReference>
<sequence length="353" mass="37865">MTAPTLSRLQRVTPQQLRAFEAAARLLSVTQAAQELHVSQPTVSVQLRELAATVGEPLFETVGRRIRLTQAGEVLQQTVGELAGCWQRFESRLAEIHGLVSGRLRIAAVTTAEYFVPDLLGPFAAAHPGVEIELAVENRDRVVERLTRSADDLAVMMMLPTDLPLERLVFQDNPLVIVAPAHHPLAGRRIQLEALAGERWLMREPGSGTRMAAEQHFALAGFAPRVAMSLGSNEAIKHAVAAGLGLAVLSRLAVSSGWGVGTADAVSASRAAAAEPADARAAQTLEQTVPPSTHAEPGGGPLVVLDVAGFPIPRRWSVVWRKDQPLSAAAREFLRYLQAPQHAAPRAQVADQI</sequence>
<protein>
    <submittedName>
        <fullName evidence="6">LysR substrate-binding domain-containing protein</fullName>
    </submittedName>
</protein>
<feature type="domain" description="HTH lysR-type" evidence="5">
    <location>
        <begin position="12"/>
        <end position="69"/>
    </location>
</feature>
<dbReference type="RefSeq" id="WP_377302933.1">
    <property type="nucleotide sequence ID" value="NZ_CP180191.1"/>
</dbReference>
<keyword evidence="7" id="KW-1185">Reference proteome</keyword>
<evidence type="ECO:0000256" key="1">
    <source>
        <dbReference type="ARBA" id="ARBA00009437"/>
    </source>
</evidence>
<accession>A0ABV7H5B0</accession>
<dbReference type="Gene3D" id="3.40.190.290">
    <property type="match status" value="1"/>
</dbReference>
<dbReference type="InterPro" id="IPR036390">
    <property type="entry name" value="WH_DNA-bd_sf"/>
</dbReference>
<dbReference type="PANTHER" id="PTHR30126">
    <property type="entry name" value="HTH-TYPE TRANSCRIPTIONAL REGULATOR"/>
    <property type="match status" value="1"/>
</dbReference>
<dbReference type="CDD" id="cd08419">
    <property type="entry name" value="PBP2_CbbR_RubisCO_like"/>
    <property type="match status" value="1"/>
</dbReference>
<dbReference type="SUPFAM" id="SSF53850">
    <property type="entry name" value="Periplasmic binding protein-like II"/>
    <property type="match status" value="2"/>
</dbReference>
<keyword evidence="3" id="KW-0238">DNA-binding</keyword>
<evidence type="ECO:0000256" key="2">
    <source>
        <dbReference type="ARBA" id="ARBA00023015"/>
    </source>
</evidence>
<evidence type="ECO:0000256" key="3">
    <source>
        <dbReference type="ARBA" id="ARBA00023125"/>
    </source>
</evidence>
<comment type="caution">
    <text evidence="6">The sequence shown here is derived from an EMBL/GenBank/DDBJ whole genome shotgun (WGS) entry which is preliminary data.</text>
</comment>
<evidence type="ECO:0000259" key="5">
    <source>
        <dbReference type="PROSITE" id="PS50931"/>
    </source>
</evidence>
<dbReference type="Gene3D" id="1.10.10.10">
    <property type="entry name" value="Winged helix-like DNA-binding domain superfamily/Winged helix DNA-binding domain"/>
    <property type="match status" value="1"/>
</dbReference>
<keyword evidence="4" id="KW-0804">Transcription</keyword>
<evidence type="ECO:0000313" key="6">
    <source>
        <dbReference type="EMBL" id="MFC3147655.1"/>
    </source>
</evidence>
<reference evidence="7" key="1">
    <citation type="journal article" date="2019" name="Int. J. Syst. Evol. Microbiol.">
        <title>The Global Catalogue of Microorganisms (GCM) 10K type strain sequencing project: providing services to taxonomists for standard genome sequencing and annotation.</title>
        <authorList>
            <consortium name="The Broad Institute Genomics Platform"/>
            <consortium name="The Broad Institute Genome Sequencing Center for Infectious Disease"/>
            <person name="Wu L."/>
            <person name="Ma J."/>
        </authorList>
    </citation>
    <scope>NUCLEOTIDE SEQUENCE [LARGE SCALE GENOMIC DNA]</scope>
    <source>
        <strain evidence="7">KCTC 52168</strain>
    </source>
</reference>
<dbReference type="InterPro" id="IPR005119">
    <property type="entry name" value="LysR_subst-bd"/>
</dbReference>
<keyword evidence="2" id="KW-0805">Transcription regulation</keyword>
<comment type="similarity">
    <text evidence="1">Belongs to the LysR transcriptional regulatory family.</text>
</comment>
<dbReference type="Pfam" id="PF03466">
    <property type="entry name" value="LysR_substrate"/>
    <property type="match status" value="2"/>
</dbReference>
<proteinExistence type="inferred from homology"/>
<dbReference type="SUPFAM" id="SSF46785">
    <property type="entry name" value="Winged helix' DNA-binding domain"/>
    <property type="match status" value="1"/>
</dbReference>
<dbReference type="InterPro" id="IPR036388">
    <property type="entry name" value="WH-like_DNA-bd_sf"/>
</dbReference>
<dbReference type="InterPro" id="IPR000847">
    <property type="entry name" value="LysR_HTH_N"/>
</dbReference>
<dbReference type="PROSITE" id="PS50931">
    <property type="entry name" value="HTH_LYSR"/>
    <property type="match status" value="1"/>
</dbReference>
<evidence type="ECO:0000256" key="4">
    <source>
        <dbReference type="ARBA" id="ARBA00023163"/>
    </source>
</evidence>
<organism evidence="6 7">
    <name type="scientific">Piscinibacterium candidicorallinum</name>
    <dbReference type="NCBI Taxonomy" id="1793872"/>
    <lineage>
        <taxon>Bacteria</taxon>
        <taxon>Pseudomonadati</taxon>
        <taxon>Pseudomonadota</taxon>
        <taxon>Betaproteobacteria</taxon>
        <taxon>Burkholderiales</taxon>
        <taxon>Piscinibacterium</taxon>
    </lineage>
</organism>
<name>A0ABV7H5B0_9BURK</name>